<comment type="function">
    <text evidence="2">NDH-1 shuttles electrons from NADH, via FMN and iron-sulfur (Fe-S) centers, to quinones in the respiratory chain. Couples the redox reaction to proton translocation (for every two electrons transferred, four hydrogen ions are translocated across the cytoplasmic membrane), and thus conserves the redox energy in a proton gradient.</text>
</comment>
<comment type="caution">
    <text evidence="3">The sequence shown here is derived from an EMBL/GenBank/DDBJ whole genome shotgun (WGS) entry which is preliminary data.</text>
</comment>
<accession>A0ABS3AV79</accession>
<comment type="subcellular location">
    <subcellularLocation>
        <location evidence="2">Cell membrane</location>
        <topology evidence="2">Multi-pass membrane protein</topology>
    </subcellularLocation>
</comment>
<feature type="transmembrane region" description="Helical" evidence="2">
    <location>
        <begin position="112"/>
        <end position="134"/>
    </location>
</feature>
<feature type="transmembrane region" description="Helical" evidence="2">
    <location>
        <begin position="50"/>
        <end position="71"/>
    </location>
</feature>
<evidence type="ECO:0000256" key="1">
    <source>
        <dbReference type="ARBA" id="ARBA00005698"/>
    </source>
</evidence>
<keyword evidence="2" id="KW-0472">Membrane</keyword>
<dbReference type="Gene3D" id="1.20.120.1200">
    <property type="entry name" value="NADH-ubiquinone/plastoquinone oxidoreductase chain 6, subunit NuoJ"/>
    <property type="match status" value="1"/>
</dbReference>
<gene>
    <name evidence="3" type="ORF">JYU06_03380</name>
</gene>
<keyword evidence="2" id="KW-0874">Quinone</keyword>
<dbReference type="InterPro" id="IPR042106">
    <property type="entry name" value="Nuo/plastoQ_OxRdtase_6_NuoJ"/>
</dbReference>
<organism evidence="3 4">
    <name type="scientific">Desulfotalea psychrophila</name>
    <dbReference type="NCBI Taxonomy" id="84980"/>
    <lineage>
        <taxon>Bacteria</taxon>
        <taxon>Pseudomonadati</taxon>
        <taxon>Thermodesulfobacteriota</taxon>
        <taxon>Desulfobulbia</taxon>
        <taxon>Desulfobulbales</taxon>
        <taxon>Desulfocapsaceae</taxon>
        <taxon>Desulfotalea</taxon>
    </lineage>
</organism>
<dbReference type="Pfam" id="PF00499">
    <property type="entry name" value="Oxidored_q3"/>
    <property type="match status" value="1"/>
</dbReference>
<dbReference type="Proteomes" id="UP000717534">
    <property type="component" value="Unassembled WGS sequence"/>
</dbReference>
<dbReference type="EC" id="7.1.1.-" evidence="2"/>
<keyword evidence="2" id="KW-1133">Transmembrane helix</keyword>
<feature type="transmembrane region" description="Helical" evidence="2">
    <location>
        <begin position="77"/>
        <end position="100"/>
    </location>
</feature>
<protein>
    <recommendedName>
        <fullName evidence="2">NADH-quinone oxidoreductase subunit J</fullName>
        <ecNumber evidence="2">7.1.1.-</ecNumber>
    </recommendedName>
</protein>
<keyword evidence="2" id="KW-0812">Transmembrane</keyword>
<evidence type="ECO:0000313" key="3">
    <source>
        <dbReference type="EMBL" id="MBN4068547.1"/>
    </source>
</evidence>
<evidence type="ECO:0000313" key="4">
    <source>
        <dbReference type="Proteomes" id="UP000717534"/>
    </source>
</evidence>
<keyword evidence="2" id="KW-0520">NAD</keyword>
<comment type="similarity">
    <text evidence="1 2">Belongs to the complex I subunit 6 family.</text>
</comment>
<evidence type="ECO:0000256" key="2">
    <source>
        <dbReference type="RuleBase" id="RU004429"/>
    </source>
</evidence>
<keyword evidence="2" id="KW-1003">Cell membrane</keyword>
<sequence>MNPTDASGILGFLMADGFAGYGDAAAGIVFLVSLTITIIGGFMACNAERLVRAVAGLALCFIGIATIYYFLNSPLMSMMQLLIYVGAVCVTIAFAVMLAAPEDKSKPGPANSLSGPLGLITAGLITFGLIGLALNTSFDVLPKENMGTPKLIGIELLTTYSMLFKLISVVLLIAIIGALVIARQGRSK</sequence>
<proteinExistence type="inferred from homology"/>
<feature type="transmembrane region" description="Helical" evidence="2">
    <location>
        <begin position="24"/>
        <end position="43"/>
    </location>
</feature>
<name>A0ABS3AV79_9BACT</name>
<reference evidence="3 4" key="1">
    <citation type="submission" date="2021-02" db="EMBL/GenBank/DDBJ databases">
        <title>Activity-based single-cell genomes from oceanic crustal fluid captures similar information to metagenomic and metatranscriptomic surveys with orders of magnitude less sampling.</title>
        <authorList>
            <person name="D'Angelo T.S."/>
            <person name="Orcutt B.N."/>
        </authorList>
    </citation>
    <scope>NUCLEOTIDE SEQUENCE [LARGE SCALE GENOMIC DNA]</scope>
    <source>
        <strain evidence="3">AH-315-G02</strain>
    </source>
</reference>
<dbReference type="PANTHER" id="PTHR33269">
    <property type="entry name" value="NADH-UBIQUINONE OXIDOREDUCTASE CHAIN 6"/>
    <property type="match status" value="1"/>
</dbReference>
<dbReference type="InterPro" id="IPR001457">
    <property type="entry name" value="NADH_UbQ/plastoQ_OxRdtase_su6"/>
</dbReference>
<feature type="transmembrane region" description="Helical" evidence="2">
    <location>
        <begin position="162"/>
        <end position="182"/>
    </location>
</feature>
<keyword evidence="4" id="KW-1185">Reference proteome</keyword>
<dbReference type="EMBL" id="JAFITO010000023">
    <property type="protein sequence ID" value="MBN4068547.1"/>
    <property type="molecule type" value="Genomic_DNA"/>
</dbReference>
<comment type="catalytic activity">
    <reaction evidence="2">
        <text>a quinone + NADH + 5 H(+)(in) = a quinol + NAD(+) + 4 H(+)(out)</text>
        <dbReference type="Rhea" id="RHEA:57888"/>
        <dbReference type="ChEBI" id="CHEBI:15378"/>
        <dbReference type="ChEBI" id="CHEBI:24646"/>
        <dbReference type="ChEBI" id="CHEBI:57540"/>
        <dbReference type="ChEBI" id="CHEBI:57945"/>
        <dbReference type="ChEBI" id="CHEBI:132124"/>
    </reaction>
</comment>
<dbReference type="PANTHER" id="PTHR33269:SF17">
    <property type="entry name" value="NADH-UBIQUINONE OXIDOREDUCTASE CHAIN 6"/>
    <property type="match status" value="1"/>
</dbReference>